<evidence type="ECO:0000313" key="3">
    <source>
        <dbReference type="Proteomes" id="UP000243579"/>
    </source>
</evidence>
<evidence type="ECO:0000313" key="2">
    <source>
        <dbReference type="EMBL" id="OQR98554.1"/>
    </source>
</evidence>
<feature type="compositionally biased region" description="Basic and acidic residues" evidence="1">
    <location>
        <begin position="43"/>
        <end position="59"/>
    </location>
</feature>
<dbReference type="EMBL" id="JNBR01000082">
    <property type="protein sequence ID" value="OQR98554.1"/>
    <property type="molecule type" value="Genomic_DNA"/>
</dbReference>
<keyword evidence="3" id="KW-1185">Reference proteome</keyword>
<name>A0A1V9ZKM9_ACHHY</name>
<dbReference type="AlphaFoldDB" id="A0A1V9ZKM9"/>
<feature type="compositionally biased region" description="Basic and acidic residues" evidence="1">
    <location>
        <begin position="15"/>
        <end position="30"/>
    </location>
</feature>
<gene>
    <name evidence="2" type="ORF">ACHHYP_08336</name>
</gene>
<feature type="region of interest" description="Disordered" evidence="1">
    <location>
        <begin position="1"/>
        <end position="59"/>
    </location>
</feature>
<dbReference type="OrthoDB" id="165256at2759"/>
<accession>A0A1V9ZKM9</accession>
<reference evidence="2 3" key="1">
    <citation type="journal article" date="2014" name="Genome Biol. Evol.">
        <title>The secreted proteins of Achlya hypogyna and Thraustotheca clavata identify the ancestral oomycete secretome and reveal gene acquisitions by horizontal gene transfer.</title>
        <authorList>
            <person name="Misner I."/>
            <person name="Blouin N."/>
            <person name="Leonard G."/>
            <person name="Richards T.A."/>
            <person name="Lane C.E."/>
        </authorList>
    </citation>
    <scope>NUCLEOTIDE SEQUENCE [LARGE SCALE GENOMIC DNA]</scope>
    <source>
        <strain evidence="2 3">ATCC 48635</strain>
    </source>
</reference>
<evidence type="ECO:0000256" key="1">
    <source>
        <dbReference type="SAM" id="MobiDB-lite"/>
    </source>
</evidence>
<organism evidence="2 3">
    <name type="scientific">Achlya hypogyna</name>
    <name type="common">Oomycete</name>
    <name type="synonym">Protoachlya hypogyna</name>
    <dbReference type="NCBI Taxonomy" id="1202772"/>
    <lineage>
        <taxon>Eukaryota</taxon>
        <taxon>Sar</taxon>
        <taxon>Stramenopiles</taxon>
        <taxon>Oomycota</taxon>
        <taxon>Saprolegniomycetes</taxon>
        <taxon>Saprolegniales</taxon>
        <taxon>Achlyaceae</taxon>
        <taxon>Achlya</taxon>
    </lineage>
</organism>
<proteinExistence type="predicted"/>
<comment type="caution">
    <text evidence="2">The sequence shown here is derived from an EMBL/GenBank/DDBJ whole genome shotgun (WGS) entry which is preliminary data.</text>
</comment>
<protein>
    <submittedName>
        <fullName evidence="2">Uncharacterized protein</fullName>
    </submittedName>
</protein>
<sequence length="846" mass="96326">MERQPHLLEPLPSVVDKKTRDKQRKRDQSQRRKAAAKYLEQQAFDRARQADASTKWHRDKNRDEELQIRRYELDTVSAYEEHPASAGYVLSKAKFVSLPKDAAAFTPVFFGYSLAKGALDDPFGPPRGLDDRLKHPPHPAFLGYAMSRHCSEVISPIFLNMDFAKRKVALEAAEDELLDLQRQSSPARTAAATQEDRLELQRLLDARFENPTECLICESSEIPGCPGCWVPSSDFFDRAYRFNNPVDLDAGDVPPQEDWVYYYEAPSPRAEAKARETEYLRGLLFDVWAIRLQREKFQSFITVVIKSIPAGSAVKLRIDPKETVKNLYDLYRANFEGFSRKIYLLLPTSQGLFLMDETLRGGSEVALRVDNGNITLEDFQLRFNARTGTPYVLISVALLHAATTPLMLAHYVKHNFTVDGPVNLQIRYYANQVPHDVQNDALQAAMARKADLIIDAATENRIMSQQYDQLELERNVKRAFQERMVSVVDLHRRNKTRPRTKKEIRAWAYYNFAVAEPRSDLRLQKLWQSYHKFEELKITKRGKLQDAAASDDMCELLSLHRSATIQTYDLLVDKAHRPHLPPVVAVGAKFGIFVAVRLGVTAKEDREYGAELELVVPEEEMDVEKPRRKHEHLSAEAIRAAQQRPFKDMEWRATAKADKLYNAADLLLAPFAHVRWDCFAKAYLVAVGDLDRMRRALDAYNNLAKALQNEAILKAHEIDEWGTDLAALQIQLPPTGALAQACRRLQAKSSLLPARAERHRKALKKAQDDALLRLTSLPEELPPMSAMERLKYEFKHKHGLLSPSMQRLTPDLGRVKAKVGAAVAKSVEVTKYVAQQAKDNVEILKL</sequence>
<dbReference type="Proteomes" id="UP000243579">
    <property type="component" value="Unassembled WGS sequence"/>
</dbReference>